<dbReference type="InterPro" id="IPR029068">
    <property type="entry name" value="Glyas_Bleomycin-R_OHBP_Dase"/>
</dbReference>
<dbReference type="InterPro" id="IPR004360">
    <property type="entry name" value="Glyas_Fos-R_dOase_dom"/>
</dbReference>
<dbReference type="Pfam" id="PF00903">
    <property type="entry name" value="Glyoxalase"/>
    <property type="match status" value="1"/>
</dbReference>
<evidence type="ECO:0000256" key="3">
    <source>
        <dbReference type="ARBA" id="ARBA00030892"/>
    </source>
</evidence>
<protein>
    <recommendedName>
        <fullName evidence="3">Aldoketomutase</fullName>
    </recommendedName>
    <alternativeName>
        <fullName evidence="2">Ketone-aldehyde mutase</fullName>
    </alternativeName>
    <alternativeName>
        <fullName evidence="4">Methylglyoxalase</fullName>
    </alternativeName>
    <alternativeName>
        <fullName evidence="5">S-D-lactoylglutathione methylglyoxal lyase</fullName>
    </alternativeName>
</protein>
<dbReference type="GO" id="GO:0004462">
    <property type="term" value="F:lactoylglutathione lyase activity"/>
    <property type="evidence" value="ECO:0007669"/>
    <property type="project" value="InterPro"/>
</dbReference>
<dbReference type="GO" id="GO:0046872">
    <property type="term" value="F:metal ion binding"/>
    <property type="evidence" value="ECO:0007669"/>
    <property type="project" value="UniProtKB-KW"/>
</dbReference>
<dbReference type="GO" id="GO:0005737">
    <property type="term" value="C:cytoplasm"/>
    <property type="evidence" value="ECO:0007669"/>
    <property type="project" value="TreeGrafter"/>
</dbReference>
<dbReference type="PROSITE" id="PS00934">
    <property type="entry name" value="GLYOXALASE_I_1"/>
    <property type="match status" value="1"/>
</dbReference>
<organism evidence="7">
    <name type="scientific">uncultured Rubrobacteraceae bacterium</name>
    <dbReference type="NCBI Taxonomy" id="349277"/>
    <lineage>
        <taxon>Bacteria</taxon>
        <taxon>Bacillati</taxon>
        <taxon>Actinomycetota</taxon>
        <taxon>Rubrobacteria</taxon>
        <taxon>Rubrobacterales</taxon>
        <taxon>Rubrobacteraceae</taxon>
        <taxon>environmental samples</taxon>
    </lineage>
</organism>
<dbReference type="SUPFAM" id="SSF54593">
    <property type="entry name" value="Glyoxalase/Bleomycin resistance protein/Dihydroxybiphenyl dioxygenase"/>
    <property type="match status" value="1"/>
</dbReference>
<keyword evidence="7" id="KW-0456">Lyase</keyword>
<gene>
    <name evidence="7" type="ORF">AVDCRST_MAG14-95</name>
</gene>
<sequence>MAATYIHTCYRILDPDKSKDFYVDKMGMKLVGEMHFDTATNYFFAMEESASEPMLELTHNHDQTEPYDPGNGYSHVAFTVDDLEGTVSRLEEQGVEVALAPKTMTVEGHDYHIAFVVDPDGYRVELVQRGTMKVGEIVQ</sequence>
<reference evidence="7" key="1">
    <citation type="submission" date="2020-02" db="EMBL/GenBank/DDBJ databases">
        <authorList>
            <person name="Meier V. D."/>
        </authorList>
    </citation>
    <scope>NUCLEOTIDE SEQUENCE</scope>
    <source>
        <strain evidence="7">AVDCRST_MAG14</strain>
    </source>
</reference>
<dbReference type="InterPro" id="IPR018146">
    <property type="entry name" value="Glyoxalase_1_CS"/>
</dbReference>
<evidence type="ECO:0000313" key="7">
    <source>
        <dbReference type="EMBL" id="CAA9442591.1"/>
    </source>
</evidence>
<evidence type="ECO:0000256" key="2">
    <source>
        <dbReference type="ARBA" id="ARBA00030291"/>
    </source>
</evidence>
<evidence type="ECO:0000256" key="1">
    <source>
        <dbReference type="ARBA" id="ARBA00022723"/>
    </source>
</evidence>
<dbReference type="Gene3D" id="3.10.180.10">
    <property type="entry name" value="2,3-Dihydroxybiphenyl 1,2-Dioxygenase, domain 1"/>
    <property type="match status" value="1"/>
</dbReference>
<proteinExistence type="predicted"/>
<dbReference type="GO" id="GO:0019243">
    <property type="term" value="P:methylglyoxal catabolic process to D-lactate via S-lactoyl-glutathione"/>
    <property type="evidence" value="ECO:0007669"/>
    <property type="project" value="TreeGrafter"/>
</dbReference>
<accession>A0A6J4QJM5</accession>
<dbReference type="EMBL" id="CADCVG010000003">
    <property type="protein sequence ID" value="CAA9442591.1"/>
    <property type="molecule type" value="Genomic_DNA"/>
</dbReference>
<dbReference type="PANTHER" id="PTHR46036:SF5">
    <property type="entry name" value="LACTOYLGLUTATHIONE LYASE"/>
    <property type="match status" value="1"/>
</dbReference>
<evidence type="ECO:0000259" key="6">
    <source>
        <dbReference type="PROSITE" id="PS51819"/>
    </source>
</evidence>
<dbReference type="AlphaFoldDB" id="A0A6J4QJM5"/>
<keyword evidence="1" id="KW-0479">Metal-binding</keyword>
<dbReference type="PANTHER" id="PTHR46036">
    <property type="entry name" value="LACTOYLGLUTATHIONE LYASE"/>
    <property type="match status" value="1"/>
</dbReference>
<name>A0A6J4QJM5_9ACTN</name>
<evidence type="ECO:0000256" key="5">
    <source>
        <dbReference type="ARBA" id="ARBA00033298"/>
    </source>
</evidence>
<evidence type="ECO:0000256" key="4">
    <source>
        <dbReference type="ARBA" id="ARBA00032460"/>
    </source>
</evidence>
<feature type="domain" description="VOC" evidence="6">
    <location>
        <begin position="4"/>
        <end position="129"/>
    </location>
</feature>
<dbReference type="PROSITE" id="PS51819">
    <property type="entry name" value="VOC"/>
    <property type="match status" value="1"/>
</dbReference>
<dbReference type="InterPro" id="IPR037523">
    <property type="entry name" value="VOC_core"/>
</dbReference>